<accession>A0A242MYN0</accession>
<dbReference type="EMBL" id="NBTZ01000037">
    <property type="protein sequence ID" value="OTP76422.1"/>
    <property type="molecule type" value="Genomic_DNA"/>
</dbReference>
<evidence type="ECO:0000256" key="3">
    <source>
        <dbReference type="ARBA" id="ARBA00023163"/>
    </source>
</evidence>
<dbReference type="Proteomes" id="UP000195221">
    <property type="component" value="Unassembled WGS sequence"/>
</dbReference>
<keyword evidence="2" id="KW-0238">DNA-binding</keyword>
<comment type="caution">
    <text evidence="5">The sequence shown here is derived from an EMBL/GenBank/DDBJ whole genome shotgun (WGS) entry which is preliminary data.</text>
</comment>
<evidence type="ECO:0000313" key="5">
    <source>
        <dbReference type="EMBL" id="OTP76422.1"/>
    </source>
</evidence>
<sequence length="68" mass="7792">MLDPVREVIRDGYVLTEELPGAPERSWKGHQKILRAIEKQHAKAARAAMHDHLEVFRQNLGVSLDAEY</sequence>
<dbReference type="RefSeq" id="WP_062167902.1">
    <property type="nucleotide sequence ID" value="NZ_MSRG01000087.1"/>
</dbReference>
<dbReference type="SUPFAM" id="SSF48008">
    <property type="entry name" value="GntR ligand-binding domain-like"/>
    <property type="match status" value="1"/>
</dbReference>
<reference evidence="5 6" key="1">
    <citation type="submission" date="2017-03" db="EMBL/GenBank/DDBJ databases">
        <title>Genome analysis of strain PAMC 26577.</title>
        <authorList>
            <person name="Oh H.-M."/>
            <person name="Yang J.-A."/>
        </authorList>
    </citation>
    <scope>NUCLEOTIDE SEQUENCE [LARGE SCALE GENOMIC DNA]</scope>
    <source>
        <strain evidence="5 6">PAMC 26577</strain>
    </source>
</reference>
<evidence type="ECO:0000256" key="1">
    <source>
        <dbReference type="ARBA" id="ARBA00023015"/>
    </source>
</evidence>
<protein>
    <recommendedName>
        <fullName evidence="4">GntR C-terminal domain-containing protein</fullName>
    </recommendedName>
</protein>
<keyword evidence="1" id="KW-0805">Transcription regulation</keyword>
<name>A0A242MYN0_CABSO</name>
<dbReference type="Pfam" id="PF07729">
    <property type="entry name" value="FCD"/>
    <property type="match status" value="1"/>
</dbReference>
<evidence type="ECO:0000256" key="2">
    <source>
        <dbReference type="ARBA" id="ARBA00023125"/>
    </source>
</evidence>
<dbReference type="GO" id="GO:0003677">
    <property type="term" value="F:DNA binding"/>
    <property type="evidence" value="ECO:0007669"/>
    <property type="project" value="UniProtKB-KW"/>
</dbReference>
<keyword evidence="3" id="KW-0804">Transcription</keyword>
<dbReference type="AlphaFoldDB" id="A0A242MYN0"/>
<dbReference type="Gene3D" id="1.20.120.530">
    <property type="entry name" value="GntR ligand-binding domain-like"/>
    <property type="match status" value="1"/>
</dbReference>
<evidence type="ECO:0000313" key="6">
    <source>
        <dbReference type="Proteomes" id="UP000195221"/>
    </source>
</evidence>
<dbReference type="InterPro" id="IPR008920">
    <property type="entry name" value="TF_FadR/GntR_C"/>
</dbReference>
<gene>
    <name evidence="5" type="ORF">PAMC26577_11060</name>
</gene>
<proteinExistence type="predicted"/>
<organism evidence="5 6">
    <name type="scientific">Caballeronia sordidicola</name>
    <name type="common">Burkholderia sordidicola</name>
    <dbReference type="NCBI Taxonomy" id="196367"/>
    <lineage>
        <taxon>Bacteria</taxon>
        <taxon>Pseudomonadati</taxon>
        <taxon>Pseudomonadota</taxon>
        <taxon>Betaproteobacteria</taxon>
        <taxon>Burkholderiales</taxon>
        <taxon>Burkholderiaceae</taxon>
        <taxon>Caballeronia</taxon>
    </lineage>
</organism>
<dbReference type="InterPro" id="IPR011711">
    <property type="entry name" value="GntR_C"/>
</dbReference>
<feature type="domain" description="GntR C-terminal" evidence="4">
    <location>
        <begin position="6"/>
        <end position="54"/>
    </location>
</feature>
<evidence type="ECO:0000259" key="4">
    <source>
        <dbReference type="Pfam" id="PF07729"/>
    </source>
</evidence>